<name>A0A918KBX5_9GAMM</name>
<sequence>MIGVISPYPHNLIARPALRPGVDTVGSGHRPDINMPDDPLYLTLIQLARQIDEPGPGWGLYIHGAVSTT</sequence>
<organism evidence="1 2">
    <name type="scientific">Saccharospirillum salsuginis</name>
    <dbReference type="NCBI Taxonomy" id="418750"/>
    <lineage>
        <taxon>Bacteria</taxon>
        <taxon>Pseudomonadati</taxon>
        <taxon>Pseudomonadota</taxon>
        <taxon>Gammaproteobacteria</taxon>
        <taxon>Oceanospirillales</taxon>
        <taxon>Saccharospirillaceae</taxon>
        <taxon>Saccharospirillum</taxon>
    </lineage>
</organism>
<proteinExistence type="predicted"/>
<accession>A0A918KBX5</accession>
<protein>
    <submittedName>
        <fullName evidence="1">Uncharacterized protein</fullName>
    </submittedName>
</protein>
<dbReference type="AlphaFoldDB" id="A0A918KBX5"/>
<reference evidence="1" key="1">
    <citation type="journal article" date="2014" name="Int. J. Syst. Evol. Microbiol.">
        <title>Complete genome sequence of Corynebacterium casei LMG S-19264T (=DSM 44701T), isolated from a smear-ripened cheese.</title>
        <authorList>
            <consortium name="US DOE Joint Genome Institute (JGI-PGF)"/>
            <person name="Walter F."/>
            <person name="Albersmeier A."/>
            <person name="Kalinowski J."/>
            <person name="Ruckert C."/>
        </authorList>
    </citation>
    <scope>NUCLEOTIDE SEQUENCE</scope>
    <source>
        <strain evidence="1">KCTC 22169</strain>
    </source>
</reference>
<reference evidence="1" key="2">
    <citation type="submission" date="2020-09" db="EMBL/GenBank/DDBJ databases">
        <authorList>
            <person name="Sun Q."/>
            <person name="Kim S."/>
        </authorList>
    </citation>
    <scope>NUCLEOTIDE SEQUENCE</scope>
    <source>
        <strain evidence="1">KCTC 22169</strain>
    </source>
</reference>
<comment type="caution">
    <text evidence="1">The sequence shown here is derived from an EMBL/GenBank/DDBJ whole genome shotgun (WGS) entry which is preliminary data.</text>
</comment>
<gene>
    <name evidence="1" type="ORF">GCM10007392_26260</name>
</gene>
<keyword evidence="2" id="KW-1185">Reference proteome</keyword>
<evidence type="ECO:0000313" key="2">
    <source>
        <dbReference type="Proteomes" id="UP000626148"/>
    </source>
</evidence>
<dbReference type="EMBL" id="BMXR01000006">
    <property type="protein sequence ID" value="GGX57441.1"/>
    <property type="molecule type" value="Genomic_DNA"/>
</dbReference>
<dbReference type="Proteomes" id="UP000626148">
    <property type="component" value="Unassembled WGS sequence"/>
</dbReference>
<evidence type="ECO:0000313" key="1">
    <source>
        <dbReference type="EMBL" id="GGX57441.1"/>
    </source>
</evidence>